<dbReference type="Proteomes" id="UP000015462">
    <property type="component" value="Unassembled WGS sequence"/>
</dbReference>
<evidence type="ECO:0000313" key="6">
    <source>
        <dbReference type="Proteomes" id="UP000015462"/>
    </source>
</evidence>
<comment type="caution">
    <text evidence="5">The sequence shown here is derived from an EMBL/GenBank/DDBJ whole genome shotgun (WGS) entry which is preliminary data.</text>
</comment>
<dbReference type="InterPro" id="IPR036895">
    <property type="entry name" value="Uracil-DNA_glycosylase-like_sf"/>
</dbReference>
<dbReference type="CDD" id="cd10028">
    <property type="entry name" value="UDG-F2_TDG_MUG"/>
    <property type="match status" value="1"/>
</dbReference>
<dbReference type="GO" id="GO:0006285">
    <property type="term" value="P:base-excision repair, AP site formation"/>
    <property type="evidence" value="ECO:0007669"/>
    <property type="project" value="InterPro"/>
</dbReference>
<evidence type="ECO:0000256" key="2">
    <source>
        <dbReference type="ARBA" id="ARBA00022801"/>
    </source>
</evidence>
<dbReference type="InterPro" id="IPR005122">
    <property type="entry name" value="Uracil-DNA_glycosylase-like"/>
</dbReference>
<dbReference type="GO" id="GO:0004844">
    <property type="term" value="F:uracil DNA N-glycosylase activity"/>
    <property type="evidence" value="ECO:0007669"/>
    <property type="project" value="TreeGrafter"/>
</dbReference>
<accession>A0AB33Z2V8</accession>
<keyword evidence="1" id="KW-0227">DNA damage</keyword>
<dbReference type="InterPro" id="IPR015637">
    <property type="entry name" value="MUG/TDG"/>
</dbReference>
<evidence type="ECO:0000313" key="5">
    <source>
        <dbReference type="EMBL" id="EPD13252.1"/>
    </source>
</evidence>
<keyword evidence="3" id="KW-0234">DNA repair</keyword>
<feature type="domain" description="Uracil-DNA glycosylase-like" evidence="4">
    <location>
        <begin position="14"/>
        <end position="159"/>
    </location>
</feature>
<dbReference type="AlphaFoldDB" id="A0AB33Z2V8"/>
<dbReference type="SUPFAM" id="SSF52141">
    <property type="entry name" value="Uracil-DNA glycosylase-like"/>
    <property type="match status" value="1"/>
</dbReference>
<evidence type="ECO:0000256" key="3">
    <source>
        <dbReference type="ARBA" id="ARBA00023204"/>
    </source>
</evidence>
<organism evidence="5 6">
    <name type="scientific">Cycloclasticus pugetii</name>
    <dbReference type="NCBI Taxonomy" id="34068"/>
    <lineage>
        <taxon>Bacteria</taxon>
        <taxon>Pseudomonadati</taxon>
        <taxon>Pseudomonadota</taxon>
        <taxon>Gammaproteobacteria</taxon>
        <taxon>Thiotrichales</taxon>
        <taxon>Piscirickettsiaceae</taxon>
        <taxon>Cycloclasticus</taxon>
    </lineage>
</organism>
<proteinExistence type="predicted"/>
<name>A0AB33Z2V8_9GAMM</name>
<dbReference type="RefSeq" id="WP_016390376.1">
    <property type="nucleotide sequence ID" value="NZ_KE646807.1"/>
</dbReference>
<reference evidence="5 6" key="1">
    <citation type="journal article" date="2013" name="Genome Announc.">
        <title>Genome Sequence of the Pyrene- and Fluoranthene-Degrading Bacterium Cycloclasticus sp. Strain PY97M.</title>
        <authorList>
            <person name="Cui Z."/>
            <person name="Xu G."/>
            <person name="Li Q."/>
            <person name="Gao W."/>
            <person name="Zheng L."/>
        </authorList>
    </citation>
    <scope>NUCLEOTIDE SEQUENCE [LARGE SCALE GENOMIC DNA]</scope>
    <source>
        <strain evidence="5 6">PY97M</strain>
    </source>
</reference>
<sequence>METLPDLLSAPLAALSVGLNPSIPSVKAGFYFANPRNRFWKALNQCGFFDEHIEASFKGCQYLHTKYRIGFTDLVKRPTAGCGDLKALDYRNGSSRLQQLIDDTQPDIVWFHGKLTCQKYLQYSEGKPSATSWGLQSWTINAKPVYVSPNPSPANAAFSLAVISDSYADFFKHLS</sequence>
<dbReference type="GO" id="GO:0008263">
    <property type="term" value="F:pyrimidine-specific mismatch base pair DNA N-glycosylase activity"/>
    <property type="evidence" value="ECO:0007669"/>
    <property type="project" value="TreeGrafter"/>
</dbReference>
<evidence type="ECO:0000259" key="4">
    <source>
        <dbReference type="Pfam" id="PF03167"/>
    </source>
</evidence>
<dbReference type="Gene3D" id="3.40.470.10">
    <property type="entry name" value="Uracil-DNA glycosylase-like domain"/>
    <property type="match status" value="1"/>
</dbReference>
<keyword evidence="2" id="KW-0378">Hydrolase</keyword>
<evidence type="ECO:0000256" key="1">
    <source>
        <dbReference type="ARBA" id="ARBA00022763"/>
    </source>
</evidence>
<dbReference type="EMBL" id="ASHL01000004">
    <property type="protein sequence ID" value="EPD13252.1"/>
    <property type="molecule type" value="Genomic_DNA"/>
</dbReference>
<dbReference type="PANTHER" id="PTHR12159">
    <property type="entry name" value="G/T AND G/U MISMATCH-SPECIFIC DNA GLYCOSYLASE"/>
    <property type="match status" value="1"/>
</dbReference>
<dbReference type="Pfam" id="PF03167">
    <property type="entry name" value="UDG"/>
    <property type="match status" value="1"/>
</dbReference>
<keyword evidence="6" id="KW-1185">Reference proteome</keyword>
<dbReference type="PANTHER" id="PTHR12159:SF9">
    <property type="entry name" value="G_T MISMATCH-SPECIFIC THYMINE DNA GLYCOSYLASE"/>
    <property type="match status" value="1"/>
</dbReference>
<protein>
    <submittedName>
        <fullName evidence="5">Uracil-DNA glycosylase</fullName>
    </submittedName>
</protein>
<gene>
    <name evidence="5" type="ORF">L196_06405</name>
</gene>